<dbReference type="GO" id="GO:0003677">
    <property type="term" value="F:DNA binding"/>
    <property type="evidence" value="ECO:0007669"/>
    <property type="project" value="InterPro"/>
</dbReference>
<dbReference type="CDD" id="cd01392">
    <property type="entry name" value="HTH_LacI"/>
    <property type="match status" value="1"/>
</dbReference>
<comment type="subcellular location">
    <subcellularLocation>
        <location evidence="1">Cell envelope</location>
    </subcellularLocation>
</comment>
<dbReference type="GO" id="GO:0030288">
    <property type="term" value="C:outer membrane-bounded periplasmic space"/>
    <property type="evidence" value="ECO:0007669"/>
    <property type="project" value="TreeGrafter"/>
</dbReference>
<evidence type="ECO:0000259" key="3">
    <source>
        <dbReference type="PROSITE" id="PS50932"/>
    </source>
</evidence>
<feature type="domain" description="HTH cro/C1-type" evidence="4">
    <location>
        <begin position="4"/>
        <end position="47"/>
    </location>
</feature>
<evidence type="ECO:0000313" key="6">
    <source>
        <dbReference type="Proteomes" id="UP000289794"/>
    </source>
</evidence>
<dbReference type="PANTHER" id="PTHR30036:SF7">
    <property type="entry name" value="ABC TRANSPORTER PERIPLASMIC-BINDING PROTEIN YPHF"/>
    <property type="match status" value="1"/>
</dbReference>
<reference evidence="5 6" key="1">
    <citation type="submission" date="2019-01" db="EMBL/GenBank/DDBJ databases">
        <title>PMF-metabolizing Aryl O-demethylase.</title>
        <authorList>
            <person name="Kim M."/>
        </authorList>
    </citation>
    <scope>NUCLEOTIDE SEQUENCE [LARGE SCALE GENOMIC DNA]</scope>
    <source>
        <strain evidence="5 6">PMF1</strain>
    </source>
</reference>
<dbReference type="SMART" id="SM00354">
    <property type="entry name" value="HTH_LACI"/>
    <property type="match status" value="1"/>
</dbReference>
<dbReference type="AlphaFoldDB" id="A0A4P6M417"/>
<dbReference type="Gene3D" id="3.40.50.2300">
    <property type="match status" value="2"/>
</dbReference>
<dbReference type="InterPro" id="IPR028082">
    <property type="entry name" value="Peripla_BP_I"/>
</dbReference>
<evidence type="ECO:0000313" key="5">
    <source>
        <dbReference type="EMBL" id="QBE99971.1"/>
    </source>
</evidence>
<dbReference type="InterPro" id="IPR001387">
    <property type="entry name" value="Cro/C1-type_HTH"/>
</dbReference>
<proteinExistence type="inferred from homology"/>
<dbReference type="EMBL" id="CP035945">
    <property type="protein sequence ID" value="QBE99971.1"/>
    <property type="molecule type" value="Genomic_DNA"/>
</dbReference>
<dbReference type="GO" id="GO:0030246">
    <property type="term" value="F:carbohydrate binding"/>
    <property type="evidence" value="ECO:0007669"/>
    <property type="project" value="TreeGrafter"/>
</dbReference>
<dbReference type="Pfam" id="PF13407">
    <property type="entry name" value="Peripla_BP_4"/>
    <property type="match status" value="1"/>
</dbReference>
<protein>
    <submittedName>
        <fullName evidence="5">Putative HTH-type transcriptional repressor ExuR</fullName>
    </submittedName>
</protein>
<evidence type="ECO:0000259" key="4">
    <source>
        <dbReference type="PROSITE" id="PS50943"/>
    </source>
</evidence>
<comment type="similarity">
    <text evidence="2">Belongs to the bacterial solute-binding protein 2 family.</text>
</comment>
<dbReference type="InterPro" id="IPR050555">
    <property type="entry name" value="Bact_Solute-Bind_Prot2"/>
</dbReference>
<feature type="domain" description="HTH lacI-type" evidence="3">
    <location>
        <begin position="4"/>
        <end position="57"/>
    </location>
</feature>
<gene>
    <name evidence="5" type="primary">exuR_4</name>
    <name evidence="5" type="ORF">PMF13cell1_05565</name>
</gene>
<dbReference type="CDD" id="cd06307">
    <property type="entry name" value="PBP1_sugar_binding"/>
    <property type="match status" value="1"/>
</dbReference>
<dbReference type="InterPro" id="IPR000843">
    <property type="entry name" value="HTH_LacI"/>
</dbReference>
<dbReference type="RefSeq" id="WP_130182860.1">
    <property type="nucleotide sequence ID" value="NZ_CP035945.1"/>
</dbReference>
<dbReference type="InterPro" id="IPR010982">
    <property type="entry name" value="Lambda_DNA-bd_dom_sf"/>
</dbReference>
<evidence type="ECO:0000256" key="2">
    <source>
        <dbReference type="ARBA" id="ARBA00007639"/>
    </source>
</evidence>
<dbReference type="KEGG" id="bpro:PMF13cell1_05565"/>
<dbReference type="PROSITE" id="PS50943">
    <property type="entry name" value="HTH_CROC1"/>
    <property type="match status" value="1"/>
</dbReference>
<sequence>MAGTIQQIAELAGVSRGTVDRALNNRGRINPEVAKKIEQIADEIGYVPKHRKKADDTVKQAGRGKRVGVVTQLSQSSFMLQVNKGIRDASKKLADQGIEVLVKENASVDEAEQMQAITELEEEGIDALAVMPVDCDNVRVKLNELTEEKNIPVVTFNSDIVGTKRCCFVGLNNWQSGQTAAGLMGLMMRGKGKVLVITGYFSNSAGSRRVDGFVEELKKNFPEMDLVGVQSSFDHTDEVEKIIVNAMSAFPDLEGIFVASGGQAGVKKAFDKLDLHKRPYVIIYDLTPKNEKALLEGTVDFLIDQEGYDQGYRALSILSDMLRRGRTPEKEYMYTEINIKTKYNLN</sequence>
<dbReference type="PANTHER" id="PTHR30036">
    <property type="entry name" value="D-XYLOSE-BINDING PERIPLASMIC PROTEIN"/>
    <property type="match status" value="1"/>
</dbReference>
<organism evidence="5 6">
    <name type="scientific">Blautia producta</name>
    <dbReference type="NCBI Taxonomy" id="33035"/>
    <lineage>
        <taxon>Bacteria</taxon>
        <taxon>Bacillati</taxon>
        <taxon>Bacillota</taxon>
        <taxon>Clostridia</taxon>
        <taxon>Lachnospirales</taxon>
        <taxon>Lachnospiraceae</taxon>
        <taxon>Blautia</taxon>
    </lineage>
</organism>
<accession>A0A4P6M417</accession>
<evidence type="ECO:0000256" key="1">
    <source>
        <dbReference type="ARBA" id="ARBA00004196"/>
    </source>
</evidence>
<name>A0A4P6M417_9FIRM</name>
<dbReference type="Gene3D" id="1.10.260.40">
    <property type="entry name" value="lambda repressor-like DNA-binding domains"/>
    <property type="match status" value="1"/>
</dbReference>
<dbReference type="InterPro" id="IPR025997">
    <property type="entry name" value="SBP_2_dom"/>
</dbReference>
<dbReference type="PROSITE" id="PS50932">
    <property type="entry name" value="HTH_LACI_2"/>
    <property type="match status" value="1"/>
</dbReference>
<dbReference type="GO" id="GO:0006355">
    <property type="term" value="P:regulation of DNA-templated transcription"/>
    <property type="evidence" value="ECO:0007669"/>
    <property type="project" value="InterPro"/>
</dbReference>
<dbReference type="SUPFAM" id="SSF47413">
    <property type="entry name" value="lambda repressor-like DNA-binding domains"/>
    <property type="match status" value="1"/>
</dbReference>
<dbReference type="SUPFAM" id="SSF53822">
    <property type="entry name" value="Periplasmic binding protein-like I"/>
    <property type="match status" value="1"/>
</dbReference>
<dbReference type="Pfam" id="PF00356">
    <property type="entry name" value="LacI"/>
    <property type="match status" value="1"/>
</dbReference>
<dbReference type="Proteomes" id="UP000289794">
    <property type="component" value="Chromosome"/>
</dbReference>